<dbReference type="PROSITE" id="PS00107">
    <property type="entry name" value="PROTEIN_KINASE_ATP"/>
    <property type="match status" value="1"/>
</dbReference>
<dbReference type="InterPro" id="IPR002372">
    <property type="entry name" value="PQQ_rpt_dom"/>
</dbReference>
<dbReference type="Proteomes" id="UP000635606">
    <property type="component" value="Unassembled WGS sequence"/>
</dbReference>
<feature type="transmembrane region" description="Helical" evidence="7">
    <location>
        <begin position="301"/>
        <end position="321"/>
    </location>
</feature>
<proteinExistence type="predicted"/>
<dbReference type="InterPro" id="IPR008271">
    <property type="entry name" value="Ser/Thr_kinase_AS"/>
</dbReference>
<accession>A0A8J3ZUF7</accession>
<reference evidence="9" key="1">
    <citation type="submission" date="2021-01" db="EMBL/GenBank/DDBJ databases">
        <title>Whole genome shotgun sequence of Virgisporangium ochraceum NBRC 16418.</title>
        <authorList>
            <person name="Komaki H."/>
            <person name="Tamura T."/>
        </authorList>
    </citation>
    <scope>NUCLEOTIDE SEQUENCE</scope>
    <source>
        <strain evidence="9">NBRC 16418</strain>
    </source>
</reference>
<dbReference type="PROSITE" id="PS50011">
    <property type="entry name" value="PROTEIN_KINASE_DOM"/>
    <property type="match status" value="1"/>
</dbReference>
<dbReference type="InterPro" id="IPR017441">
    <property type="entry name" value="Protein_kinase_ATP_BS"/>
</dbReference>
<keyword evidence="2 5" id="KW-0547">Nucleotide-binding</keyword>
<dbReference type="CDD" id="cd14014">
    <property type="entry name" value="STKc_PknB_like"/>
    <property type="match status" value="1"/>
</dbReference>
<feature type="binding site" evidence="5">
    <location>
        <position position="43"/>
    </location>
    <ligand>
        <name>ATP</name>
        <dbReference type="ChEBI" id="CHEBI:30616"/>
    </ligand>
</feature>
<keyword evidence="3" id="KW-0418">Kinase</keyword>
<dbReference type="Gene3D" id="2.40.128.630">
    <property type="match status" value="1"/>
</dbReference>
<dbReference type="EMBL" id="BOPH01000072">
    <property type="protein sequence ID" value="GIJ70109.1"/>
    <property type="molecule type" value="Genomic_DNA"/>
</dbReference>
<keyword evidence="1" id="KW-0808">Transferase</keyword>
<evidence type="ECO:0000313" key="9">
    <source>
        <dbReference type="EMBL" id="GIJ70109.1"/>
    </source>
</evidence>
<dbReference type="Gene3D" id="1.10.510.10">
    <property type="entry name" value="Transferase(Phosphotransferase) domain 1"/>
    <property type="match status" value="1"/>
</dbReference>
<dbReference type="PANTHER" id="PTHR43289">
    <property type="entry name" value="MITOGEN-ACTIVATED PROTEIN KINASE KINASE KINASE 20-RELATED"/>
    <property type="match status" value="1"/>
</dbReference>
<dbReference type="InterPro" id="IPR011009">
    <property type="entry name" value="Kinase-like_dom_sf"/>
</dbReference>
<dbReference type="PROSITE" id="PS00108">
    <property type="entry name" value="PROTEIN_KINASE_ST"/>
    <property type="match status" value="1"/>
</dbReference>
<feature type="region of interest" description="Disordered" evidence="6">
    <location>
        <begin position="554"/>
        <end position="587"/>
    </location>
</feature>
<feature type="domain" description="Protein kinase" evidence="8">
    <location>
        <begin position="15"/>
        <end position="279"/>
    </location>
</feature>
<dbReference type="RefSeq" id="WP_203930004.1">
    <property type="nucleotide sequence ID" value="NZ_BOPH01000072.1"/>
</dbReference>
<evidence type="ECO:0000256" key="4">
    <source>
        <dbReference type="ARBA" id="ARBA00022840"/>
    </source>
</evidence>
<dbReference type="SUPFAM" id="SSF56112">
    <property type="entry name" value="Protein kinase-like (PK-like)"/>
    <property type="match status" value="1"/>
</dbReference>
<feature type="region of interest" description="Disordered" evidence="6">
    <location>
        <begin position="350"/>
        <end position="371"/>
    </location>
</feature>
<evidence type="ECO:0000256" key="5">
    <source>
        <dbReference type="PROSITE-ProRule" id="PRU10141"/>
    </source>
</evidence>
<keyword evidence="4 5" id="KW-0067">ATP-binding</keyword>
<organism evidence="9 10">
    <name type="scientific">Virgisporangium ochraceum</name>
    <dbReference type="NCBI Taxonomy" id="65505"/>
    <lineage>
        <taxon>Bacteria</taxon>
        <taxon>Bacillati</taxon>
        <taxon>Actinomycetota</taxon>
        <taxon>Actinomycetes</taxon>
        <taxon>Micromonosporales</taxon>
        <taxon>Micromonosporaceae</taxon>
        <taxon>Virgisporangium</taxon>
    </lineage>
</organism>
<comment type="caution">
    <text evidence="9">The sequence shown here is derived from an EMBL/GenBank/DDBJ whole genome shotgun (WGS) entry which is preliminary data.</text>
</comment>
<dbReference type="GO" id="GO:0005524">
    <property type="term" value="F:ATP binding"/>
    <property type="evidence" value="ECO:0007669"/>
    <property type="project" value="UniProtKB-UniRule"/>
</dbReference>
<evidence type="ECO:0000256" key="1">
    <source>
        <dbReference type="ARBA" id="ARBA00022679"/>
    </source>
</evidence>
<dbReference type="AlphaFoldDB" id="A0A8J3ZUF7"/>
<evidence type="ECO:0000259" key="8">
    <source>
        <dbReference type="PROSITE" id="PS50011"/>
    </source>
</evidence>
<keyword evidence="10" id="KW-1185">Reference proteome</keyword>
<dbReference type="SUPFAM" id="SSF50998">
    <property type="entry name" value="Quinoprotein alcohol dehydrogenase-like"/>
    <property type="match status" value="1"/>
</dbReference>
<keyword evidence="7" id="KW-0812">Transmembrane</keyword>
<dbReference type="GO" id="GO:0004674">
    <property type="term" value="F:protein serine/threonine kinase activity"/>
    <property type="evidence" value="ECO:0007669"/>
    <property type="project" value="TreeGrafter"/>
</dbReference>
<evidence type="ECO:0000256" key="2">
    <source>
        <dbReference type="ARBA" id="ARBA00022741"/>
    </source>
</evidence>
<dbReference type="InterPro" id="IPR011047">
    <property type="entry name" value="Quinoprotein_ADH-like_sf"/>
</dbReference>
<keyword evidence="7" id="KW-1133">Transmembrane helix</keyword>
<dbReference type="Pfam" id="PF00069">
    <property type="entry name" value="Pkinase"/>
    <property type="match status" value="1"/>
</dbReference>
<dbReference type="PANTHER" id="PTHR43289:SF34">
    <property type="entry name" value="SERINE_THREONINE-PROTEIN KINASE YBDM-RELATED"/>
    <property type="match status" value="1"/>
</dbReference>
<keyword evidence="7" id="KW-0472">Membrane</keyword>
<protein>
    <recommendedName>
        <fullName evidence="8">Protein kinase domain-containing protein</fullName>
    </recommendedName>
</protein>
<sequence>MRPLSDTDPTVIGSYKVLGVLGNGGMGRVYLGQSRSGRPVAIKVIRPDLVDDPVFRRRFAREVAAVREVNPLFTAAVVDSDLSAEAPWLATTYIEGPSLERWVEGHGALSPGAVLTLAAGLAEALASIHAAGLVHRDLKPSNVLLGDVGPYIIDFGVVLSPKATRMTSSLVVGTPSYMAPERIHGGEATPATDIFSLGATMYYAATARTLVDDSDTVYAQMMAIIKGRFDLGRVPGELRPMIMRCLSSDARDRPTAAELSSMLAAAGVSAPEPGWHQAISDVPFSAVLTPRRIRRVSRRRLVLAGGLVGLATAGGVAAGLVGRYVRDDGGGDGDPQRRAGGTLLWQSRTGAEPVPAPYGAPPASGESGGRPAPEAVWLVPLGADVVAAGSRTAVRARGPGGGDRWNRQVPNGLVGLHRWGGSVLVAGGELLVRLNATTGDEEFRFPSGSVRRVAVSPTLAFVGAGGTAVTPPGTDGTGSTGAPATGAYLAAVRADGGIAWRRPGGGTPLYADDQWLVTHDRLGDRVRIALHEAATGTPRWSVDVPAPAVVDEKSVEAAGPPSGPPPGGRPDGPGRPGEGPPRPPGYSHAWNYTQAVVAGDFVVVRDAGEFRSLRLADGSEAWADRSQMPVTDLVLAGDLVLTAAERVRARRIDDGLMQWQVETPGSRMAVAPGRAVVVAGPDGRVSAHDLTGADLWQAYLPDGARNGIPDRLVVDGDQVIVTVAPPPGRGPLPGLIDAVAYAL</sequence>
<evidence type="ECO:0000256" key="3">
    <source>
        <dbReference type="ARBA" id="ARBA00022777"/>
    </source>
</evidence>
<dbReference type="Pfam" id="PF13360">
    <property type="entry name" value="PQQ_2"/>
    <property type="match status" value="1"/>
</dbReference>
<dbReference type="SMART" id="SM00220">
    <property type="entry name" value="S_TKc"/>
    <property type="match status" value="1"/>
</dbReference>
<dbReference type="InterPro" id="IPR000719">
    <property type="entry name" value="Prot_kinase_dom"/>
</dbReference>
<evidence type="ECO:0000256" key="6">
    <source>
        <dbReference type="SAM" id="MobiDB-lite"/>
    </source>
</evidence>
<name>A0A8J3ZUF7_9ACTN</name>
<evidence type="ECO:0000256" key="7">
    <source>
        <dbReference type="SAM" id="Phobius"/>
    </source>
</evidence>
<evidence type="ECO:0000313" key="10">
    <source>
        <dbReference type="Proteomes" id="UP000635606"/>
    </source>
</evidence>
<gene>
    <name evidence="9" type="ORF">Voc01_050260</name>
</gene>
<dbReference type="Gene3D" id="3.30.200.20">
    <property type="entry name" value="Phosphorylase Kinase, domain 1"/>
    <property type="match status" value="1"/>
</dbReference>